<comment type="caution">
    <text evidence="1">The sequence shown here is derived from an EMBL/GenBank/DDBJ whole genome shotgun (WGS) entry which is preliminary data.</text>
</comment>
<sequence length="142" mass="15542">MGIVLAVDIFALQVHINFLSAKNSGSSVGRNIEDDRSVLHGAAQWDATLKTTEVAHNGSVTSDQADFDPHIKNSTTFHSGTSVEGPLGTVSLVFWYGPELDSTLQHVTKSFDTFQSLTECSMPVAVQHLEKNSSVKYFYHSR</sequence>
<protein>
    <submittedName>
        <fullName evidence="1">Uncharacterized protein</fullName>
    </submittedName>
</protein>
<dbReference type="AlphaFoldDB" id="A0AAE1B1K0"/>
<gene>
    <name evidence="1" type="ORF">RRG08_040886</name>
</gene>
<keyword evidence="2" id="KW-1185">Reference proteome</keyword>
<name>A0AAE1B1K0_9GAST</name>
<reference evidence="1" key="1">
    <citation type="journal article" date="2023" name="G3 (Bethesda)">
        <title>A reference genome for the long-term kleptoplast-retaining sea slug Elysia crispata morphotype clarki.</title>
        <authorList>
            <person name="Eastman K.E."/>
            <person name="Pendleton A.L."/>
            <person name="Shaikh M.A."/>
            <person name="Suttiyut T."/>
            <person name="Ogas R."/>
            <person name="Tomko P."/>
            <person name="Gavelis G."/>
            <person name="Widhalm J.R."/>
            <person name="Wisecaver J.H."/>
        </authorList>
    </citation>
    <scope>NUCLEOTIDE SEQUENCE</scope>
    <source>
        <strain evidence="1">ECLA1</strain>
    </source>
</reference>
<accession>A0AAE1B1K0</accession>
<dbReference type="Proteomes" id="UP001283361">
    <property type="component" value="Unassembled WGS sequence"/>
</dbReference>
<proteinExistence type="predicted"/>
<evidence type="ECO:0000313" key="2">
    <source>
        <dbReference type="Proteomes" id="UP001283361"/>
    </source>
</evidence>
<dbReference type="EMBL" id="JAWDGP010000840">
    <property type="protein sequence ID" value="KAK3796827.1"/>
    <property type="molecule type" value="Genomic_DNA"/>
</dbReference>
<evidence type="ECO:0000313" key="1">
    <source>
        <dbReference type="EMBL" id="KAK3796827.1"/>
    </source>
</evidence>
<organism evidence="1 2">
    <name type="scientific">Elysia crispata</name>
    <name type="common">lettuce slug</name>
    <dbReference type="NCBI Taxonomy" id="231223"/>
    <lineage>
        <taxon>Eukaryota</taxon>
        <taxon>Metazoa</taxon>
        <taxon>Spiralia</taxon>
        <taxon>Lophotrochozoa</taxon>
        <taxon>Mollusca</taxon>
        <taxon>Gastropoda</taxon>
        <taxon>Heterobranchia</taxon>
        <taxon>Euthyneura</taxon>
        <taxon>Panpulmonata</taxon>
        <taxon>Sacoglossa</taxon>
        <taxon>Placobranchoidea</taxon>
        <taxon>Plakobranchidae</taxon>
        <taxon>Elysia</taxon>
    </lineage>
</organism>